<keyword evidence="13" id="KW-1185">Reference proteome</keyword>
<evidence type="ECO:0000256" key="1">
    <source>
        <dbReference type="ARBA" id="ARBA00004123"/>
    </source>
</evidence>
<feature type="compositionally biased region" description="Basic and acidic residues" evidence="10">
    <location>
        <begin position="182"/>
        <end position="204"/>
    </location>
</feature>
<feature type="region of interest" description="Disordered" evidence="10">
    <location>
        <begin position="182"/>
        <end position="223"/>
    </location>
</feature>
<dbReference type="InterPro" id="IPR036236">
    <property type="entry name" value="Znf_C2H2_sf"/>
</dbReference>
<evidence type="ECO:0000256" key="8">
    <source>
        <dbReference type="ARBA" id="ARBA00023242"/>
    </source>
</evidence>
<dbReference type="SUPFAM" id="SSF57667">
    <property type="entry name" value="beta-beta-alpha zinc fingers"/>
    <property type="match status" value="3"/>
</dbReference>
<evidence type="ECO:0000259" key="11">
    <source>
        <dbReference type="PROSITE" id="PS50157"/>
    </source>
</evidence>
<name>A0A8T0FD03_ARGBR</name>
<evidence type="ECO:0000256" key="2">
    <source>
        <dbReference type="ARBA" id="ARBA00006991"/>
    </source>
</evidence>
<comment type="caution">
    <text evidence="12">The sequence shown here is derived from an EMBL/GenBank/DDBJ whole genome shotgun (WGS) entry which is preliminary data.</text>
</comment>
<keyword evidence="7" id="KW-0238">DNA-binding</keyword>
<sequence>MGKCRCKRCGNILIRGEDHACFIHKKFDYRYSIQQREESDENMDEGNDKSTEKSNDNSQNSSRAFGRNESKRSLLRSLLLFQNNERNKSTNSAGSSYYAQLRNPSDSSYFHPISDFKAIQVQTNQNASFTVSSENAESNNRNENDFIETYNREQAAAGSSGIDIQNQIGSGVSDLMHAKPGEERKMSLEDSKSQSLKKDKKDFMDDLEYNPDLPPGDNRKKNCKRQVSECVNDEHISPEVPSQVHSKKTKVATYLKEPHSTKKDDNAVAGPSGVCPRKKKFPKTCSRKDTLKPNYRTHTGSEPFMCNICKKKFSRKSNLDQHYRTHTGEKPYECIICGKKFSHKSYLIIHHRVHTGEKPYVCEFCNKRFSQKGYLKIHVRTHTGERPYKCPACEKSFISNSDFKSHHKRKHE</sequence>
<feature type="domain" description="C2H2-type" evidence="11">
    <location>
        <begin position="304"/>
        <end position="331"/>
    </location>
</feature>
<dbReference type="FunFam" id="3.30.160.60:FF:001437">
    <property type="entry name" value="Zinc finger protein 594"/>
    <property type="match status" value="1"/>
</dbReference>
<dbReference type="SMART" id="SM00355">
    <property type="entry name" value="ZnF_C2H2"/>
    <property type="match status" value="4"/>
</dbReference>
<dbReference type="FunFam" id="3.30.160.60:FF:002343">
    <property type="entry name" value="Zinc finger protein 33A"/>
    <property type="match status" value="1"/>
</dbReference>
<dbReference type="Pfam" id="PF00096">
    <property type="entry name" value="zf-C2H2"/>
    <property type="match status" value="4"/>
</dbReference>
<gene>
    <name evidence="12" type="ORF">HNY73_009733</name>
</gene>
<accession>A0A8T0FD03</accession>
<dbReference type="GO" id="GO:0008270">
    <property type="term" value="F:zinc ion binding"/>
    <property type="evidence" value="ECO:0007669"/>
    <property type="project" value="UniProtKB-KW"/>
</dbReference>
<keyword evidence="6" id="KW-0862">Zinc</keyword>
<dbReference type="FunFam" id="3.30.160.60:FF:001443">
    <property type="entry name" value="Zinc finger protein 668"/>
    <property type="match status" value="1"/>
</dbReference>
<dbReference type="Proteomes" id="UP000807504">
    <property type="component" value="Unassembled WGS sequence"/>
</dbReference>
<dbReference type="PANTHER" id="PTHR24394">
    <property type="entry name" value="ZINC FINGER PROTEIN"/>
    <property type="match status" value="1"/>
</dbReference>
<comment type="subcellular location">
    <subcellularLocation>
        <location evidence="1">Nucleus</location>
    </subcellularLocation>
</comment>
<feature type="domain" description="C2H2-type" evidence="11">
    <location>
        <begin position="388"/>
        <end position="412"/>
    </location>
</feature>
<evidence type="ECO:0000256" key="9">
    <source>
        <dbReference type="PROSITE-ProRule" id="PRU00042"/>
    </source>
</evidence>
<comment type="similarity">
    <text evidence="2">Belongs to the krueppel C2H2-type zinc-finger protein family.</text>
</comment>
<dbReference type="PROSITE" id="PS00028">
    <property type="entry name" value="ZINC_FINGER_C2H2_1"/>
    <property type="match status" value="4"/>
</dbReference>
<dbReference type="InterPro" id="IPR013087">
    <property type="entry name" value="Znf_C2H2_type"/>
</dbReference>
<dbReference type="Gene3D" id="3.30.160.60">
    <property type="entry name" value="Classic Zinc Finger"/>
    <property type="match status" value="4"/>
</dbReference>
<reference evidence="12" key="1">
    <citation type="journal article" date="2020" name="bioRxiv">
        <title>Chromosome-level reference genome of the European wasp spider Argiope bruennichi: a resource for studies on range expansion and evolutionary adaptation.</title>
        <authorList>
            <person name="Sheffer M.M."/>
            <person name="Hoppe A."/>
            <person name="Krehenwinkel H."/>
            <person name="Uhl G."/>
            <person name="Kuss A.W."/>
            <person name="Jensen L."/>
            <person name="Jensen C."/>
            <person name="Gillespie R.G."/>
            <person name="Hoff K.J."/>
            <person name="Prost S."/>
        </authorList>
    </citation>
    <scope>NUCLEOTIDE SEQUENCE</scope>
</reference>
<keyword evidence="3" id="KW-0479">Metal-binding</keyword>
<feature type="domain" description="C2H2-type" evidence="11">
    <location>
        <begin position="360"/>
        <end position="387"/>
    </location>
</feature>
<protein>
    <submittedName>
        <fullName evidence="12">Zinc finger and SCAN domain-containing</fullName>
    </submittedName>
</protein>
<feature type="domain" description="C2H2-type" evidence="11">
    <location>
        <begin position="332"/>
        <end position="359"/>
    </location>
</feature>
<feature type="compositionally biased region" description="Basic and acidic residues" evidence="10">
    <location>
        <begin position="46"/>
        <end position="55"/>
    </location>
</feature>
<evidence type="ECO:0000256" key="6">
    <source>
        <dbReference type="ARBA" id="ARBA00022833"/>
    </source>
</evidence>
<feature type="region of interest" description="Disordered" evidence="10">
    <location>
        <begin position="36"/>
        <end position="69"/>
    </location>
</feature>
<evidence type="ECO:0000313" key="12">
    <source>
        <dbReference type="EMBL" id="KAF8788202.1"/>
    </source>
</evidence>
<evidence type="ECO:0000256" key="7">
    <source>
        <dbReference type="ARBA" id="ARBA00023125"/>
    </source>
</evidence>
<organism evidence="12 13">
    <name type="scientific">Argiope bruennichi</name>
    <name type="common">Wasp spider</name>
    <name type="synonym">Aranea bruennichi</name>
    <dbReference type="NCBI Taxonomy" id="94029"/>
    <lineage>
        <taxon>Eukaryota</taxon>
        <taxon>Metazoa</taxon>
        <taxon>Ecdysozoa</taxon>
        <taxon>Arthropoda</taxon>
        <taxon>Chelicerata</taxon>
        <taxon>Arachnida</taxon>
        <taxon>Araneae</taxon>
        <taxon>Araneomorphae</taxon>
        <taxon>Entelegynae</taxon>
        <taxon>Araneoidea</taxon>
        <taxon>Araneidae</taxon>
        <taxon>Argiope</taxon>
    </lineage>
</organism>
<dbReference type="GO" id="GO:0000981">
    <property type="term" value="F:DNA-binding transcription factor activity, RNA polymerase II-specific"/>
    <property type="evidence" value="ECO:0007669"/>
    <property type="project" value="TreeGrafter"/>
</dbReference>
<keyword evidence="5 9" id="KW-0863">Zinc-finger</keyword>
<dbReference type="GO" id="GO:0005634">
    <property type="term" value="C:nucleus"/>
    <property type="evidence" value="ECO:0007669"/>
    <property type="project" value="UniProtKB-SubCell"/>
</dbReference>
<evidence type="ECO:0000256" key="4">
    <source>
        <dbReference type="ARBA" id="ARBA00022737"/>
    </source>
</evidence>
<evidence type="ECO:0000256" key="3">
    <source>
        <dbReference type="ARBA" id="ARBA00022723"/>
    </source>
</evidence>
<keyword evidence="8" id="KW-0539">Nucleus</keyword>
<dbReference type="GO" id="GO:0003677">
    <property type="term" value="F:DNA binding"/>
    <property type="evidence" value="ECO:0007669"/>
    <property type="project" value="UniProtKB-KW"/>
</dbReference>
<reference evidence="12" key="2">
    <citation type="submission" date="2020-06" db="EMBL/GenBank/DDBJ databases">
        <authorList>
            <person name="Sheffer M."/>
        </authorList>
    </citation>
    <scope>NUCLEOTIDE SEQUENCE</scope>
</reference>
<dbReference type="PROSITE" id="PS50157">
    <property type="entry name" value="ZINC_FINGER_C2H2_2"/>
    <property type="match status" value="4"/>
</dbReference>
<dbReference type="FunFam" id="3.30.160.60:FF:000218">
    <property type="entry name" value="Zinc finger protein 10"/>
    <property type="match status" value="1"/>
</dbReference>
<evidence type="ECO:0000256" key="5">
    <source>
        <dbReference type="ARBA" id="ARBA00022771"/>
    </source>
</evidence>
<dbReference type="PANTHER" id="PTHR24394:SF44">
    <property type="entry name" value="ZINC FINGER PROTEIN 271-LIKE"/>
    <property type="match status" value="1"/>
</dbReference>
<evidence type="ECO:0000313" key="13">
    <source>
        <dbReference type="Proteomes" id="UP000807504"/>
    </source>
</evidence>
<keyword evidence="4" id="KW-0677">Repeat</keyword>
<evidence type="ECO:0000256" key="10">
    <source>
        <dbReference type="SAM" id="MobiDB-lite"/>
    </source>
</evidence>
<dbReference type="AlphaFoldDB" id="A0A8T0FD03"/>
<dbReference type="EMBL" id="JABXBU010000015">
    <property type="protein sequence ID" value="KAF8788202.1"/>
    <property type="molecule type" value="Genomic_DNA"/>
</dbReference>
<proteinExistence type="inferred from homology"/>